<dbReference type="OrthoDB" id="410381at2759"/>
<dbReference type="GeneID" id="20208255"/>
<dbReference type="InterPro" id="IPR027124">
    <property type="entry name" value="Swc5/CFDP1/2"/>
</dbReference>
<dbReference type="KEGG" id="hro:HELRODRAFT_181889"/>
<dbReference type="EMBL" id="KB097680">
    <property type="protein sequence ID" value="ESN91965.1"/>
    <property type="molecule type" value="Genomic_DNA"/>
</dbReference>
<evidence type="ECO:0000313" key="4">
    <source>
        <dbReference type="EnsemblMetazoa" id="HelroP181889"/>
    </source>
</evidence>
<dbReference type="Gene3D" id="3.60.10.10">
    <property type="entry name" value="Endonuclease/exonuclease/phosphatase"/>
    <property type="match status" value="1"/>
</dbReference>
<dbReference type="PANTHER" id="PTHR23227">
    <property type="entry name" value="BUCENTAUR RELATED"/>
    <property type="match status" value="1"/>
</dbReference>
<keyword evidence="1" id="KW-0862">Zinc</keyword>
<gene>
    <name evidence="4" type="primary">20208255</name>
    <name evidence="3" type="ORF">HELRODRAFT_181889</name>
</gene>
<dbReference type="PROSITE" id="PS50157">
    <property type="entry name" value="ZINC_FINGER_C2H2_2"/>
    <property type="match status" value="1"/>
</dbReference>
<reference evidence="3 5" key="2">
    <citation type="journal article" date="2013" name="Nature">
        <title>Insights into bilaterian evolution from three spiralian genomes.</title>
        <authorList>
            <person name="Simakov O."/>
            <person name="Marletaz F."/>
            <person name="Cho S.J."/>
            <person name="Edsinger-Gonzales E."/>
            <person name="Havlak P."/>
            <person name="Hellsten U."/>
            <person name="Kuo D.H."/>
            <person name="Larsson T."/>
            <person name="Lv J."/>
            <person name="Arendt D."/>
            <person name="Savage R."/>
            <person name="Osoegawa K."/>
            <person name="de Jong P."/>
            <person name="Grimwood J."/>
            <person name="Chapman J.A."/>
            <person name="Shapiro H."/>
            <person name="Aerts A."/>
            <person name="Otillar R.P."/>
            <person name="Terry A.Y."/>
            <person name="Boore J.L."/>
            <person name="Grigoriev I.V."/>
            <person name="Lindberg D.R."/>
            <person name="Seaver E.C."/>
            <person name="Weisblat D.A."/>
            <person name="Putnam N.H."/>
            <person name="Rokhsar D.S."/>
        </authorList>
    </citation>
    <scope>NUCLEOTIDE SEQUENCE</scope>
</reference>
<evidence type="ECO:0000259" key="2">
    <source>
        <dbReference type="PROSITE" id="PS50157"/>
    </source>
</evidence>
<dbReference type="CTD" id="20208255"/>
<organism evidence="4 5">
    <name type="scientific">Helobdella robusta</name>
    <name type="common">Californian leech</name>
    <dbReference type="NCBI Taxonomy" id="6412"/>
    <lineage>
        <taxon>Eukaryota</taxon>
        <taxon>Metazoa</taxon>
        <taxon>Spiralia</taxon>
        <taxon>Lophotrochozoa</taxon>
        <taxon>Annelida</taxon>
        <taxon>Clitellata</taxon>
        <taxon>Hirudinea</taxon>
        <taxon>Rhynchobdellida</taxon>
        <taxon>Glossiphoniidae</taxon>
        <taxon>Helobdella</taxon>
    </lineage>
</organism>
<dbReference type="Proteomes" id="UP000015101">
    <property type="component" value="Unassembled WGS sequence"/>
</dbReference>
<sequence>MPPKACSVPATTIEVLLLPARLGVNPVKNLARIAGYEDKTAVFFFKLLRPHWRPWCDGRLLLMATAIFVSCQGDKAALFRDVLLSPTGEGTKKSVLNKASQYVADLVSLLRLTGYPTMRSKKKKNFKFSFMERPDNVGSWELFVLGDFNARVGKDHILWPKVLGRNGVGRENSNGTMLLEFCTEHNLVVTNTVFQQADRKKTSWKHPRSGHWHLIDYILIRRRDLRLARLTKAVQASTMWSDHRLIKMSVFLTVKPARIAALVGKRGRRKQVARHGNSTGVWVCGTCGRRCSSRIGLFSHQRTHQ</sequence>
<keyword evidence="1" id="KW-0863">Zinc-finger</keyword>
<dbReference type="AlphaFoldDB" id="T1FHF6"/>
<dbReference type="SUPFAM" id="SSF56219">
    <property type="entry name" value="DNase I-like"/>
    <property type="match status" value="1"/>
</dbReference>
<feature type="domain" description="C2H2-type" evidence="2">
    <location>
        <begin position="282"/>
        <end position="305"/>
    </location>
</feature>
<dbReference type="InParanoid" id="T1FHF6"/>
<name>T1FHF6_HELRO</name>
<reference evidence="4" key="3">
    <citation type="submission" date="2015-06" db="UniProtKB">
        <authorList>
            <consortium name="EnsemblMetazoa"/>
        </authorList>
    </citation>
    <scope>IDENTIFICATION</scope>
</reference>
<dbReference type="PANTHER" id="PTHR23227:SF85">
    <property type="entry name" value="CRANIOFACIAL DEVELOPMENT PROTEIN 2"/>
    <property type="match status" value="1"/>
</dbReference>
<dbReference type="EMBL" id="AMQM01007866">
    <property type="status" value="NOT_ANNOTATED_CDS"/>
    <property type="molecule type" value="Genomic_DNA"/>
</dbReference>
<dbReference type="PROSITE" id="PS00028">
    <property type="entry name" value="ZINC_FINGER_C2H2_1"/>
    <property type="match status" value="1"/>
</dbReference>
<evidence type="ECO:0000313" key="5">
    <source>
        <dbReference type="Proteomes" id="UP000015101"/>
    </source>
</evidence>
<accession>T1FHF6</accession>
<dbReference type="RefSeq" id="XP_009029916.1">
    <property type="nucleotide sequence ID" value="XM_009031668.1"/>
</dbReference>
<reference evidence="5" key="1">
    <citation type="submission" date="2012-12" db="EMBL/GenBank/DDBJ databases">
        <authorList>
            <person name="Hellsten U."/>
            <person name="Grimwood J."/>
            <person name="Chapman J.A."/>
            <person name="Shapiro H."/>
            <person name="Aerts A."/>
            <person name="Otillar R.P."/>
            <person name="Terry A.Y."/>
            <person name="Boore J.L."/>
            <person name="Simakov O."/>
            <person name="Marletaz F."/>
            <person name="Cho S.-J."/>
            <person name="Edsinger-Gonzales E."/>
            <person name="Havlak P."/>
            <person name="Kuo D.-H."/>
            <person name="Larsson T."/>
            <person name="Lv J."/>
            <person name="Arendt D."/>
            <person name="Savage R."/>
            <person name="Osoegawa K."/>
            <person name="de Jong P."/>
            <person name="Lindberg D.R."/>
            <person name="Seaver E.C."/>
            <person name="Weisblat D.A."/>
            <person name="Putnam N.H."/>
            <person name="Grigoriev I.V."/>
            <person name="Rokhsar D.S."/>
        </authorList>
    </citation>
    <scope>NUCLEOTIDE SEQUENCE</scope>
</reference>
<dbReference type="STRING" id="6412.T1FHF6"/>
<evidence type="ECO:0000256" key="1">
    <source>
        <dbReference type="PROSITE-ProRule" id="PRU00042"/>
    </source>
</evidence>
<dbReference type="InterPro" id="IPR013087">
    <property type="entry name" value="Znf_C2H2_type"/>
</dbReference>
<dbReference type="HOGENOM" id="CLU_964039_0_0_1"/>
<keyword evidence="5" id="KW-1185">Reference proteome</keyword>
<keyword evidence="1" id="KW-0479">Metal-binding</keyword>
<proteinExistence type="predicted"/>
<dbReference type="GO" id="GO:0008270">
    <property type="term" value="F:zinc ion binding"/>
    <property type="evidence" value="ECO:0007669"/>
    <property type="project" value="UniProtKB-KW"/>
</dbReference>
<dbReference type="EnsemblMetazoa" id="HelroT181889">
    <property type="protein sequence ID" value="HelroP181889"/>
    <property type="gene ID" value="HelroG181889"/>
</dbReference>
<evidence type="ECO:0000313" key="3">
    <source>
        <dbReference type="EMBL" id="ESN91965.1"/>
    </source>
</evidence>
<dbReference type="InterPro" id="IPR036691">
    <property type="entry name" value="Endo/exonu/phosph_ase_sf"/>
</dbReference>
<protein>
    <recommendedName>
        <fullName evidence="2">C2H2-type domain-containing protein</fullName>
    </recommendedName>
</protein>